<dbReference type="InterPro" id="IPR013785">
    <property type="entry name" value="Aldolase_TIM"/>
</dbReference>
<evidence type="ECO:0000256" key="4">
    <source>
        <dbReference type="PIRNR" id="PIRNR001365"/>
    </source>
</evidence>
<keyword evidence="8" id="KW-1185">Reference proteome</keyword>
<dbReference type="AlphaFoldDB" id="A0A7M4DFA1"/>
<evidence type="ECO:0000256" key="3">
    <source>
        <dbReference type="ARBA" id="ARBA00023270"/>
    </source>
</evidence>
<dbReference type="EC" id="4.1.2.-" evidence="7"/>
<name>A0A7M4DFA1_9MICO</name>
<dbReference type="GO" id="GO:0044281">
    <property type="term" value="P:small molecule metabolic process"/>
    <property type="evidence" value="ECO:0007669"/>
    <property type="project" value="UniProtKB-ARBA"/>
</dbReference>
<dbReference type="Gene3D" id="3.20.20.70">
    <property type="entry name" value="Aldolase class I"/>
    <property type="match status" value="1"/>
</dbReference>
<dbReference type="PANTHER" id="PTHR12128:SF66">
    <property type="entry name" value="4-HYDROXY-2-OXOGLUTARATE ALDOLASE, MITOCHONDRIAL"/>
    <property type="match status" value="1"/>
</dbReference>
<dbReference type="InterPro" id="IPR002220">
    <property type="entry name" value="DapA-like"/>
</dbReference>
<dbReference type="PRINTS" id="PR00146">
    <property type="entry name" value="DHPICSNTHASE"/>
</dbReference>
<keyword evidence="2 4" id="KW-0456">Lyase</keyword>
<dbReference type="SUPFAM" id="SSF51569">
    <property type="entry name" value="Aldolase"/>
    <property type="match status" value="1"/>
</dbReference>
<protein>
    <submittedName>
        <fullName evidence="7">Putative 2-keto-3-deoxy-galactonate aldolase YagE</fullName>
        <ecNumber evidence="7">4.1.2.-</ecNumber>
    </submittedName>
</protein>
<dbReference type="EMBL" id="CACRYJ010000014">
    <property type="protein sequence ID" value="VZO35594.1"/>
    <property type="molecule type" value="Genomic_DNA"/>
</dbReference>
<dbReference type="InterPro" id="IPR020625">
    <property type="entry name" value="Schiff_base-form_aldolases_AS"/>
</dbReference>
<dbReference type="Proteomes" id="UP000419743">
    <property type="component" value="Unassembled WGS sequence"/>
</dbReference>
<dbReference type="RefSeq" id="WP_156739490.1">
    <property type="nucleotide sequence ID" value="NZ_CACRYJ010000014.1"/>
</dbReference>
<evidence type="ECO:0000256" key="6">
    <source>
        <dbReference type="PIRSR" id="PIRSR001365-2"/>
    </source>
</evidence>
<keyword evidence="3" id="KW-0704">Schiff base</keyword>
<dbReference type="PIRSF" id="PIRSF001365">
    <property type="entry name" value="DHDPS"/>
    <property type="match status" value="1"/>
</dbReference>
<gene>
    <name evidence="7" type="primary">yagE</name>
    <name evidence="7" type="ORF">HALOF300_00792</name>
</gene>
<evidence type="ECO:0000256" key="2">
    <source>
        <dbReference type="ARBA" id="ARBA00023239"/>
    </source>
</evidence>
<feature type="binding site" evidence="6">
    <location>
        <position position="211"/>
    </location>
    <ligand>
        <name>pyruvate</name>
        <dbReference type="ChEBI" id="CHEBI:15361"/>
    </ligand>
</feature>
<accession>A0A7M4DFA1</accession>
<comment type="caution">
    <text evidence="7">The sequence shown here is derived from an EMBL/GenBank/DDBJ whole genome shotgun (WGS) entry which is preliminary data.</text>
</comment>
<dbReference type="PROSITE" id="PS00666">
    <property type="entry name" value="DHDPS_2"/>
    <property type="match status" value="1"/>
</dbReference>
<organism evidence="7 8">
    <name type="scientific">Occultella aeris</name>
    <dbReference type="NCBI Taxonomy" id="2761496"/>
    <lineage>
        <taxon>Bacteria</taxon>
        <taxon>Bacillati</taxon>
        <taxon>Actinomycetota</taxon>
        <taxon>Actinomycetes</taxon>
        <taxon>Micrococcales</taxon>
        <taxon>Ruaniaceae</taxon>
        <taxon>Occultella</taxon>
    </lineage>
</organism>
<sequence>MTSHGRLAGVIPPLCTPLTPDGEVDEASLDRLVDHLIEGGVHGLFVLGTTGEVSALTDAQREQVVVATVARAGGRLPVLAGAIDTGTDRVVDQARRAAAAGADAVVVTAPFYAATHPEEIRRHFAEVAARVDVPVVAYDIPSKVGTKLSPDTVIELAAEGAIVAVKDSSGSDVSLRALLSRRFARGLDLSIFTGSELTVDYAIGLGCDGVVPGLGNVDPAGYRRLFDLARAGQVEQARSEQDRLFELFGITAVANRTRRSATSAALGAFKAALVDLGVIAGATLARPGIPLDDAERAGVSALIAEFGPRIDAIVGAGTIGSGSEEPAGQ</sequence>
<dbReference type="Pfam" id="PF00701">
    <property type="entry name" value="DHDPS"/>
    <property type="match status" value="1"/>
</dbReference>
<proteinExistence type="inferred from homology"/>
<evidence type="ECO:0000256" key="1">
    <source>
        <dbReference type="ARBA" id="ARBA00007592"/>
    </source>
</evidence>
<evidence type="ECO:0000256" key="5">
    <source>
        <dbReference type="PIRSR" id="PIRSR001365-1"/>
    </source>
</evidence>
<feature type="active site" description="Schiff-base intermediate with substrate" evidence="5">
    <location>
        <position position="166"/>
    </location>
</feature>
<evidence type="ECO:0000313" key="8">
    <source>
        <dbReference type="Proteomes" id="UP000419743"/>
    </source>
</evidence>
<reference evidence="7 8" key="1">
    <citation type="submission" date="2019-11" db="EMBL/GenBank/DDBJ databases">
        <authorList>
            <person name="Criscuolo A."/>
        </authorList>
    </citation>
    <scope>NUCLEOTIDE SEQUENCE [LARGE SCALE GENOMIC DNA]</scope>
    <source>
        <strain evidence="7">CIP111667</strain>
    </source>
</reference>
<feature type="binding site" evidence="6">
    <location>
        <position position="50"/>
    </location>
    <ligand>
        <name>pyruvate</name>
        <dbReference type="ChEBI" id="CHEBI:15361"/>
    </ligand>
</feature>
<evidence type="ECO:0000313" key="7">
    <source>
        <dbReference type="EMBL" id="VZO35594.1"/>
    </source>
</evidence>
<feature type="active site" description="Proton donor/acceptor" evidence="5">
    <location>
        <position position="138"/>
    </location>
</feature>
<dbReference type="CDD" id="cd00408">
    <property type="entry name" value="DHDPS-like"/>
    <property type="match status" value="1"/>
</dbReference>
<comment type="similarity">
    <text evidence="1 4">Belongs to the DapA family.</text>
</comment>
<dbReference type="SMART" id="SM01130">
    <property type="entry name" value="DHDPS"/>
    <property type="match status" value="1"/>
</dbReference>
<dbReference type="GO" id="GO:0008840">
    <property type="term" value="F:4-hydroxy-tetrahydrodipicolinate synthase activity"/>
    <property type="evidence" value="ECO:0007669"/>
    <property type="project" value="TreeGrafter"/>
</dbReference>
<dbReference type="PANTHER" id="PTHR12128">
    <property type="entry name" value="DIHYDRODIPICOLINATE SYNTHASE"/>
    <property type="match status" value="1"/>
</dbReference>